<proteinExistence type="inferred from homology"/>
<evidence type="ECO:0000256" key="6">
    <source>
        <dbReference type="ARBA" id="ARBA00023134"/>
    </source>
</evidence>
<feature type="binding site" evidence="11">
    <location>
        <begin position="199"/>
        <end position="203"/>
    </location>
    <ligand>
        <name>GMP</name>
        <dbReference type="ChEBI" id="CHEBI:58115"/>
    </ligand>
</feature>
<dbReference type="GO" id="GO:0006396">
    <property type="term" value="P:RNA processing"/>
    <property type="evidence" value="ECO:0007669"/>
    <property type="project" value="InterPro"/>
</dbReference>
<keyword evidence="5" id="KW-0692">RNA repair</keyword>
<dbReference type="AlphaFoldDB" id="A0A5E4PFH2"/>
<evidence type="ECO:0000313" key="15">
    <source>
        <dbReference type="Proteomes" id="UP000324194"/>
    </source>
</evidence>
<gene>
    <name evidence="13 14" type="primary">rtcB</name>
    <name evidence="14" type="ORF">AQUSIP_05400</name>
</gene>
<feature type="binding site" evidence="12">
    <location>
        <position position="231"/>
    </location>
    <ligand>
        <name>Mn(2+)</name>
        <dbReference type="ChEBI" id="CHEBI:29035"/>
        <label>2</label>
    </ligand>
</feature>
<comment type="subunit">
    <text evidence="13">Monomer.</text>
</comment>
<dbReference type="SUPFAM" id="SSF103365">
    <property type="entry name" value="Hypothetical protein PH1602"/>
    <property type="match status" value="1"/>
</dbReference>
<dbReference type="OrthoDB" id="9802323at2"/>
<evidence type="ECO:0000256" key="4">
    <source>
        <dbReference type="ARBA" id="ARBA00022741"/>
    </source>
</evidence>
<feature type="active site" description="GMP-histidine intermediate" evidence="10">
    <location>
        <position position="396"/>
    </location>
</feature>
<name>A0A5E4PFH2_9COXI</name>
<dbReference type="FunFam" id="3.90.1860.10:FF:000001">
    <property type="entry name" value="tRNA-splicing ligase RtcB homolog"/>
    <property type="match status" value="1"/>
</dbReference>
<keyword evidence="15" id="KW-1185">Reference proteome</keyword>
<accession>A0A5E4PFH2</accession>
<organism evidence="14 15">
    <name type="scientific">Aquicella siphonis</name>
    <dbReference type="NCBI Taxonomy" id="254247"/>
    <lineage>
        <taxon>Bacteria</taxon>
        <taxon>Pseudomonadati</taxon>
        <taxon>Pseudomonadota</taxon>
        <taxon>Gammaproteobacteria</taxon>
        <taxon>Legionellales</taxon>
        <taxon>Coxiellaceae</taxon>
        <taxon>Aquicella</taxon>
    </lineage>
</organism>
<dbReference type="Gene3D" id="3.90.1860.10">
    <property type="entry name" value="tRNA-splicing ligase RtcB"/>
    <property type="match status" value="1"/>
</dbReference>
<reference evidence="14 15" key="1">
    <citation type="submission" date="2019-08" db="EMBL/GenBank/DDBJ databases">
        <authorList>
            <person name="Guy L."/>
        </authorList>
    </citation>
    <scope>NUCLEOTIDE SEQUENCE [LARGE SCALE GENOMIC DNA]</scope>
    <source>
        <strain evidence="14 15">SGT-108</strain>
    </source>
</reference>
<feature type="binding site" evidence="12">
    <location>
        <position position="200"/>
    </location>
    <ligand>
        <name>Mn(2+)</name>
        <dbReference type="ChEBI" id="CHEBI:29035"/>
        <label>1</label>
    </ligand>
</feature>
<feature type="binding site" evidence="11">
    <location>
        <begin position="396"/>
        <end position="399"/>
    </location>
    <ligand>
        <name>GMP</name>
        <dbReference type="ChEBI" id="CHEBI:58115"/>
    </ligand>
</feature>
<dbReference type="EC" id="6.5.1.-" evidence="13"/>
<evidence type="ECO:0000256" key="11">
    <source>
        <dbReference type="PIRSR" id="PIRSR601233-2"/>
    </source>
</evidence>
<dbReference type="EMBL" id="LR699119">
    <property type="protein sequence ID" value="VVC75252.1"/>
    <property type="molecule type" value="Genomic_DNA"/>
</dbReference>
<evidence type="ECO:0000256" key="2">
    <source>
        <dbReference type="ARBA" id="ARBA00022598"/>
    </source>
</evidence>
<evidence type="ECO:0000256" key="5">
    <source>
        <dbReference type="ARBA" id="ARBA00022800"/>
    </source>
</evidence>
<dbReference type="GO" id="GO:0003972">
    <property type="term" value="F:RNA ligase (ATP) activity"/>
    <property type="evidence" value="ECO:0007669"/>
    <property type="project" value="TreeGrafter"/>
</dbReference>
<protein>
    <recommendedName>
        <fullName evidence="13">tRNA-splicing ligase RtcB</fullName>
        <ecNumber evidence="13">6.5.1.-</ecNumber>
    </recommendedName>
</protein>
<feature type="binding site" evidence="11">
    <location>
        <position position="472"/>
    </location>
    <ligand>
        <name>GMP</name>
        <dbReference type="ChEBI" id="CHEBI:58115"/>
    </ligand>
</feature>
<evidence type="ECO:0000256" key="8">
    <source>
        <dbReference type="ARBA" id="ARBA00047746"/>
    </source>
</evidence>
<feature type="binding site" evidence="11">
    <location>
        <begin position="321"/>
        <end position="322"/>
    </location>
    <ligand>
        <name>GMP</name>
        <dbReference type="ChEBI" id="CHEBI:58115"/>
    </ligand>
</feature>
<dbReference type="KEGG" id="asip:AQUSIP_05400"/>
<dbReference type="RefSeq" id="WP_148338373.1">
    <property type="nucleotide sequence ID" value="NZ_LR699119.1"/>
</dbReference>
<dbReference type="InterPro" id="IPR001233">
    <property type="entry name" value="RtcB"/>
</dbReference>
<dbReference type="GO" id="GO:0005525">
    <property type="term" value="F:GTP binding"/>
    <property type="evidence" value="ECO:0007669"/>
    <property type="project" value="UniProtKB-KW"/>
</dbReference>
<feature type="binding site" evidence="12">
    <location>
        <position position="92"/>
    </location>
    <ligand>
        <name>Mn(2+)</name>
        <dbReference type="ChEBI" id="CHEBI:29035"/>
        <label>1</label>
    </ligand>
</feature>
<keyword evidence="2 13" id="KW-0436">Ligase</keyword>
<feature type="binding site" evidence="11">
    <location>
        <begin position="370"/>
        <end position="373"/>
    </location>
    <ligand>
        <name>GMP</name>
        <dbReference type="ChEBI" id="CHEBI:58115"/>
    </ligand>
</feature>
<comment type="similarity">
    <text evidence="1 13">Belongs to the RtcB family.</text>
</comment>
<evidence type="ECO:0000313" key="14">
    <source>
        <dbReference type="EMBL" id="VVC75252.1"/>
    </source>
</evidence>
<evidence type="ECO:0000256" key="7">
    <source>
        <dbReference type="ARBA" id="ARBA00023211"/>
    </source>
</evidence>
<evidence type="ECO:0000256" key="9">
    <source>
        <dbReference type="ARBA" id="ARBA00049514"/>
    </source>
</evidence>
<dbReference type="PANTHER" id="PTHR11118:SF1">
    <property type="entry name" value="RNA-SPLICING LIGASE RTCB HOMOLOG"/>
    <property type="match status" value="1"/>
</dbReference>
<evidence type="ECO:0000256" key="3">
    <source>
        <dbReference type="ARBA" id="ARBA00022723"/>
    </source>
</evidence>
<keyword evidence="6 11" id="KW-0342">GTP-binding</keyword>
<feature type="binding site" evidence="11">
    <location>
        <position position="377"/>
    </location>
    <ligand>
        <name>GMP</name>
        <dbReference type="ChEBI" id="CHEBI:58115"/>
    </ligand>
</feature>
<comment type="cofactor">
    <cofactor evidence="12 13">
        <name>Mn(2+)</name>
        <dbReference type="ChEBI" id="CHEBI:29035"/>
    </cofactor>
    <text evidence="12 13">Binds 2 manganese ions per subunit.</text>
</comment>
<evidence type="ECO:0000256" key="10">
    <source>
        <dbReference type="PIRSR" id="PIRSR601233-1"/>
    </source>
</evidence>
<comment type="catalytic activity">
    <reaction evidence="9">
        <text>a 3'-end 2',3'-cyclophospho-ribonucleotide-RNA + a 5'-end dephospho-ribonucleoside-RNA + GTP + H2O = a ribonucleotidyl-ribonucleotide-RNA + GMP + diphosphate + H(+)</text>
        <dbReference type="Rhea" id="RHEA:68080"/>
        <dbReference type="Rhea" id="RHEA-COMP:10464"/>
        <dbReference type="Rhea" id="RHEA-COMP:13936"/>
        <dbReference type="Rhea" id="RHEA-COMP:17355"/>
        <dbReference type="ChEBI" id="CHEBI:15377"/>
        <dbReference type="ChEBI" id="CHEBI:15378"/>
        <dbReference type="ChEBI" id="CHEBI:33019"/>
        <dbReference type="ChEBI" id="CHEBI:37565"/>
        <dbReference type="ChEBI" id="CHEBI:58115"/>
        <dbReference type="ChEBI" id="CHEBI:83064"/>
        <dbReference type="ChEBI" id="CHEBI:138284"/>
        <dbReference type="ChEBI" id="CHEBI:173118"/>
        <dbReference type="EC" id="6.5.1.8"/>
    </reaction>
</comment>
<dbReference type="Proteomes" id="UP000324194">
    <property type="component" value="Chromosome 1"/>
</dbReference>
<dbReference type="InterPro" id="IPR036025">
    <property type="entry name" value="RtcB-like_sf"/>
</dbReference>
<dbReference type="GO" id="GO:0046872">
    <property type="term" value="F:metal ion binding"/>
    <property type="evidence" value="ECO:0007669"/>
    <property type="project" value="UniProtKB-UniRule"/>
</dbReference>
<keyword evidence="4 11" id="KW-0547">Nucleotide-binding</keyword>
<evidence type="ECO:0000256" key="1">
    <source>
        <dbReference type="ARBA" id="ARBA00008071"/>
    </source>
</evidence>
<dbReference type="GO" id="GO:0170057">
    <property type="term" value="F:RNA ligase (GTP) activity"/>
    <property type="evidence" value="ECO:0007669"/>
    <property type="project" value="UniProtKB-EC"/>
</dbReference>
<evidence type="ECO:0000256" key="13">
    <source>
        <dbReference type="RuleBase" id="RU371113"/>
    </source>
</evidence>
<sequence>MDMTFLKPIDSCRWQLMSSEHPVILYGSRELLEEMDNKVLEQISNVTKLPGLAGPALTMPDAHWGYGFPIGGVAAFDPQEGGIISAGGVGFDISCGVRCLRTNLFAADVIPHIQDIADHLFDTVPAGVGMEGEIRLTMAGIDDVMKGGAHWALAQGYGVKEDLACIEEHGCMPGAVPDFVSDHAKKRQLGEMGTLGSGNHYLEVEVVEKLYDRQAAAAFGIAEGQILIAIHCGSRGLGHQIGSDYLVMFAKAAQRLGIHLPDRELACAPVHSEEGLQYLGAMNAGINCALANRQIITHLTRETLSRLLSGVRIETLYDVSHNTCKKEQHRIANKLREVYVHRKGATRALPPGHADLPARYQAAGQPVFIGGSMGTGSYLLAGNPSDLNQAFASASHGAGRRMSRNQALKKWRGRELIDELERKGIYIRTATLRGVAEEAPGAYKDVDMVAEATEAGGLARRVAYLRPLACVKG</sequence>
<keyword evidence="3 12" id="KW-0479">Metal-binding</keyword>
<feature type="binding site" evidence="12">
    <location>
        <position position="321"/>
    </location>
    <ligand>
        <name>Mn(2+)</name>
        <dbReference type="ChEBI" id="CHEBI:29035"/>
        <label>2</label>
    </ligand>
</feature>
<dbReference type="Pfam" id="PF01139">
    <property type="entry name" value="RtcB"/>
    <property type="match status" value="1"/>
</dbReference>
<evidence type="ECO:0000256" key="12">
    <source>
        <dbReference type="PIRSR" id="PIRSR601233-3"/>
    </source>
</evidence>
<dbReference type="GO" id="GO:0042245">
    <property type="term" value="P:RNA repair"/>
    <property type="evidence" value="ECO:0007669"/>
    <property type="project" value="UniProtKB-KW"/>
</dbReference>
<keyword evidence="7 12" id="KW-0464">Manganese</keyword>
<dbReference type="PANTHER" id="PTHR11118">
    <property type="entry name" value="RNA-SPLICING LIGASE RTCB HOMOLOG"/>
    <property type="match status" value="1"/>
</dbReference>
<comment type="catalytic activity">
    <reaction evidence="8">
        <text>a 3'-end 3'-phospho-ribonucleotide-RNA + a 5'-end dephospho-ribonucleoside-RNA + GTP = a ribonucleotidyl-ribonucleotide-RNA + GMP + diphosphate</text>
        <dbReference type="Rhea" id="RHEA:68076"/>
        <dbReference type="Rhea" id="RHEA-COMP:10463"/>
        <dbReference type="Rhea" id="RHEA-COMP:13936"/>
        <dbReference type="Rhea" id="RHEA-COMP:17355"/>
        <dbReference type="ChEBI" id="CHEBI:33019"/>
        <dbReference type="ChEBI" id="CHEBI:37565"/>
        <dbReference type="ChEBI" id="CHEBI:58115"/>
        <dbReference type="ChEBI" id="CHEBI:83062"/>
        <dbReference type="ChEBI" id="CHEBI:138284"/>
        <dbReference type="ChEBI" id="CHEBI:173118"/>
        <dbReference type="EC" id="6.5.1.8"/>
    </reaction>
</comment>